<dbReference type="InParanoid" id="W0DZT5"/>
<dbReference type="Gene3D" id="2.160.20.110">
    <property type="match status" value="4"/>
</dbReference>
<proteinExistence type="predicted"/>
<evidence type="ECO:0000256" key="2">
    <source>
        <dbReference type="ARBA" id="ARBA00022525"/>
    </source>
</evidence>
<dbReference type="InterPro" id="IPR008638">
    <property type="entry name" value="FhaB/CdiA-like_TPS"/>
</dbReference>
<evidence type="ECO:0000256" key="5">
    <source>
        <dbReference type="SAM" id="Phobius"/>
    </source>
</evidence>
<feature type="domain" description="Filamentous haemagglutinin FhaB/tRNA nuclease CdiA-like TPS" evidence="6">
    <location>
        <begin position="65"/>
        <end position="177"/>
    </location>
</feature>
<dbReference type="Gene3D" id="2.160.20.10">
    <property type="entry name" value="Single-stranded right-handed beta-helix, Pectin lyase-like"/>
    <property type="match status" value="1"/>
</dbReference>
<dbReference type="STRING" id="717772.THIAE_08465"/>
<dbReference type="Pfam" id="PF07581">
    <property type="entry name" value="Glug"/>
    <property type="match status" value="3"/>
</dbReference>
<dbReference type="InterPro" id="IPR024973">
    <property type="entry name" value="ESPR"/>
</dbReference>
<dbReference type="Pfam" id="PF05860">
    <property type="entry name" value="TPS"/>
    <property type="match status" value="1"/>
</dbReference>
<organism evidence="7 8">
    <name type="scientific">Thiomicrospira aerophila AL3</name>
    <dbReference type="NCBI Taxonomy" id="717772"/>
    <lineage>
        <taxon>Bacteria</taxon>
        <taxon>Pseudomonadati</taxon>
        <taxon>Pseudomonadota</taxon>
        <taxon>Gammaproteobacteria</taxon>
        <taxon>Thiotrichales</taxon>
        <taxon>Piscirickettsiaceae</taxon>
        <taxon>Thiomicrospira</taxon>
    </lineage>
</organism>
<dbReference type="eggNOG" id="COG3210">
    <property type="taxonomic scope" value="Bacteria"/>
</dbReference>
<dbReference type="Pfam" id="PF13018">
    <property type="entry name" value="ESPR"/>
    <property type="match status" value="1"/>
</dbReference>
<protein>
    <recommendedName>
        <fullName evidence="6">Filamentous haemagglutinin FhaB/tRNA nuclease CdiA-like TPS domain-containing protein</fullName>
    </recommendedName>
</protein>
<dbReference type="KEGG" id="tao:THIAE_08465"/>
<dbReference type="RefSeq" id="WP_025299384.1">
    <property type="nucleotide sequence ID" value="NZ_CP007030.1"/>
</dbReference>
<dbReference type="InterPro" id="IPR011050">
    <property type="entry name" value="Pectin_lyase_fold/virulence"/>
</dbReference>
<dbReference type="PANTHER" id="PTHR12338">
    <property type="entry name" value="AUTOTRANSPORTER"/>
    <property type="match status" value="1"/>
</dbReference>
<dbReference type="eggNOG" id="COG5492">
    <property type="taxonomic scope" value="Bacteria"/>
</dbReference>
<evidence type="ECO:0000259" key="6">
    <source>
        <dbReference type="SMART" id="SM00912"/>
    </source>
</evidence>
<dbReference type="GO" id="GO:0005576">
    <property type="term" value="C:extracellular region"/>
    <property type="evidence" value="ECO:0007669"/>
    <property type="project" value="UniProtKB-SubCell"/>
</dbReference>
<dbReference type="SUPFAM" id="SSF51126">
    <property type="entry name" value="Pectin lyase-like"/>
    <property type="match status" value="1"/>
</dbReference>
<dbReference type="NCBIfam" id="TIGR01901">
    <property type="entry name" value="adhes_NPXG"/>
    <property type="match status" value="1"/>
</dbReference>
<keyword evidence="5" id="KW-0812">Transmembrane</keyword>
<comment type="subcellular location">
    <subcellularLocation>
        <location evidence="1">Secreted</location>
    </subcellularLocation>
</comment>
<gene>
    <name evidence="7" type="ORF">THIAE_08465</name>
</gene>
<evidence type="ECO:0000256" key="3">
    <source>
        <dbReference type="ARBA" id="ARBA00022729"/>
    </source>
</evidence>
<reference evidence="7 8" key="1">
    <citation type="submission" date="2013-12" db="EMBL/GenBank/DDBJ databases">
        <authorList>
            <consortium name="DOE Joint Genome Institute"/>
            <person name="Kappler U."/>
            <person name="Huntemann M."/>
            <person name="Han J."/>
            <person name="Chen A."/>
            <person name="Kyrpides N."/>
            <person name="Mavromatis K."/>
            <person name="Markowitz V."/>
            <person name="Palaniappan K."/>
            <person name="Ivanova N."/>
            <person name="Schaumberg A."/>
            <person name="Pati A."/>
            <person name="Liolios K."/>
            <person name="Nordberg H.P."/>
            <person name="Cantor M.N."/>
            <person name="Hua S.X."/>
            <person name="Woyke T."/>
        </authorList>
    </citation>
    <scope>NUCLEOTIDE SEQUENCE [LARGE SCALE GENOMIC DNA]</scope>
    <source>
        <strain evidence="8">AL2</strain>
    </source>
</reference>
<feature type="transmembrane region" description="Helical" evidence="5">
    <location>
        <begin position="44"/>
        <end position="63"/>
    </location>
</feature>
<dbReference type="InterPro" id="IPR050909">
    <property type="entry name" value="Bact_Autotransporter_VF"/>
</dbReference>
<dbReference type="SMART" id="SM00912">
    <property type="entry name" value="Haemagg_act"/>
    <property type="match status" value="1"/>
</dbReference>
<feature type="compositionally biased region" description="Polar residues" evidence="4">
    <location>
        <begin position="1685"/>
        <end position="1696"/>
    </location>
</feature>
<keyword evidence="8" id="KW-1185">Reference proteome</keyword>
<dbReference type="EMBL" id="CP007030">
    <property type="protein sequence ID" value="AHF02361.1"/>
    <property type="molecule type" value="Genomic_DNA"/>
</dbReference>
<sequence length="1889" mass="191739">MNTKNNKIKRASLNHTYRLVWSDAKQMFIAVAEIAPGKGKRKGGIVGAVAALMLGFGGVAHALDPGTLPTGGNVTHGNATINQSGNVMNIHQTTDKLITNWNSFNIGAGATVNFHQPGSNSAALNRINDTNPSQILGNLNANGNVYLINPNGILFGQNAQVDVGGLIASTLEISDQDFLNNTLNFKNLGLSDGQIKNLGNIRAKGGVVALIANQVNNQGQIHADHGNVALAAGNQVTLDFTGDGLMTVTVEQGVIDALAQNGGLIQADGGFVIMTTQAQNDIYRNVVNNTGIIQAQTLQADASGRIMLMGGMTQGQVIAGGTLDASAPTTGDGGFIETSAANVQIQPGLQVTTKAENGKTGEWLIDPTDIEIVSGAGGDFAGDPVTSSSSSIGADTLVANLANSNITLQTPADGSDDGNITVSANIVWNANTSLTLDAHNNIYVNAKIENTNISGGGVYFDALNNHSAVQFDSNGKVVIHNAEQLQWMNTAVQGTYELGSNVDLIGVTWTPIGEDSSRFTGQFDGLGNTISNLTVNKTAGEGAGLFGSVDNAQISNIHLINIDVIGVNRVGGLVGAAFNNTSIQNVSTDGQVNGTLDSTYTQVGGVVGYLHNSTITQSYSQASVEGPHGSLGGLVGYATGAASSITNSYSTGSVTSTNNQPFVGGLIGGIAGTTVSNTYATGLVANTNATNVGGLVGGFNGGTNIINNSYWDKESTGKDVSAGGTVMSSAEMKLDSTFSSWSGAGIWTLAEGVSVEGYGTLRPYLTNVTRVEDRDTASTLFNSGWGGLTNAEQTGADGSAYTITNWNQLQNINIVLTEGYDFVLSNGLNSASAGYSDQAGTSANGGKGWSPIGADPNSLLGSFKGNFDGAGFSVSDLYINRPGESFVGLFGSTNLATIKNITVSGQVIGDANVGLVVGRLTNASDTIEGVVGQAGSVTGTNSVGGLFGSVVNADLIDSVASIDVEGTADVGGLVGKSEDAEISNSYATGTVRGNENVGGLVGSKEVGGDKVGKIINSYATGDVFGGLDASTAASNIGGLVGTLVGTNKMGGQISESYATGDVTANGANVGGLVGLSGWDSVIEQSHATGNVTGINRVGGLVGWLINGSSVSQSFATGDTIGASGTDNDRFHGGLIGVVEYGANNVELSYAMGEVAANNGQSTGASTAGGLIGFLANGTVSDSYAMGDVNGRSNTGVGGLIGKVNDGAIVTNTFSTGSVSGAGSNILGGLIGVNEGTNNINNSFWYSQGNTHISGGAGEAKTQEELLTPSTFTDAGWDTTGNIWSFPREGLGAAVEGYEYGGGLGLAYLTNVTRVEDRWGEAAPTILFAGGWGDADGDGAYTITNATQLQNINLVANSGFDFELSNNIDLSGVTWTPIGNSFDNKFSGVFDGDGHTISNLEINSTGVGIGLFGWTDGATIKNVGLIDVSVKGDEFVGGLVGLLENSRVYQSYSVGGNVTASNQFVGGLVGRADSSEIEKSYSTSNVGNETNKGEKSGGLVGALFLNSSVKQSYASGNVFGSNSVGGLVGFAIGTIEQSYANGAVVGDNEVGGLVGFLDRKRSIDESYATGKVIGSSDVGGLVGFNEGNITNSYFDKTVNSGMTDEATYGKTTAELQSLATFEDGSEGWNIVQDTSLGQIYPRLAWDLPGNYGPAVWVIGAMPGGDGGSTSSGTGTGTTVTEPVRDNPQNQPDTTDTGSVEPGLTINQNAGSTLLASLSSNNLVVDQRLGAPGPGLVIGGERIGFNFTQVGGTSTLSLATNSGEGASASGLPVFSSRGDSVSLSRLVAVEDTGGAITSTPVADANTATVAIPNIANATIVQSTQVQVGGLGAVRVSLTEDGVLIVETPSGSVTESDQVTLIAIAAAKTMGVTVDKLKGVVIRQSSPANRQA</sequence>
<dbReference type="HOGENOM" id="CLU_236052_0_0_6"/>
<evidence type="ECO:0000256" key="1">
    <source>
        <dbReference type="ARBA" id="ARBA00004613"/>
    </source>
</evidence>
<evidence type="ECO:0000313" key="8">
    <source>
        <dbReference type="Proteomes" id="UP000005380"/>
    </source>
</evidence>
<dbReference type="Proteomes" id="UP000005380">
    <property type="component" value="Chromosome"/>
</dbReference>
<keyword evidence="5" id="KW-1133">Transmembrane helix</keyword>
<feature type="region of interest" description="Disordered" evidence="4">
    <location>
        <begin position="1662"/>
        <end position="1704"/>
    </location>
</feature>
<dbReference type="PANTHER" id="PTHR12338:SF8">
    <property type="entry name" value="HEME_HEMOPEXIN-BINDING PROTEIN"/>
    <property type="match status" value="1"/>
</dbReference>
<keyword evidence="5" id="KW-0472">Membrane</keyword>
<dbReference type="OrthoDB" id="5612964at2"/>
<dbReference type="InterPro" id="IPR012334">
    <property type="entry name" value="Pectin_lyas_fold"/>
</dbReference>
<evidence type="ECO:0000256" key="4">
    <source>
        <dbReference type="SAM" id="MobiDB-lite"/>
    </source>
</evidence>
<evidence type="ECO:0000313" key="7">
    <source>
        <dbReference type="EMBL" id="AHF02361.1"/>
    </source>
</evidence>
<keyword evidence="2" id="KW-0964">Secreted</keyword>
<name>W0DZT5_9GAMM</name>
<feature type="compositionally biased region" description="Gly residues" evidence="4">
    <location>
        <begin position="1662"/>
        <end position="1674"/>
    </location>
</feature>
<keyword evidence="3" id="KW-0732">Signal</keyword>
<accession>W0DZT5</accession>
<dbReference type="InterPro" id="IPR011493">
    <property type="entry name" value="GLUG"/>
</dbReference>